<comment type="function">
    <text evidence="6 7">Catalyzes the conversion of (8S)-3',8-cyclo-7,8-dihydroguanosine 5'-triphosphate to cyclic pyranopterin monophosphate (cPMP).</text>
</comment>
<reference evidence="12 13" key="1">
    <citation type="submission" date="2018-05" db="EMBL/GenBank/DDBJ databases">
        <authorList>
            <consortium name="NARMS: The National Antimicrobial Resistance Monitoring System"/>
        </authorList>
    </citation>
    <scope>NUCLEOTIDE SEQUENCE [LARGE SCALE GENOMIC DNA]</scope>
    <source>
        <strain evidence="10 13">CVM N62988</strain>
        <strain evidence="11 12">FSIS1607212</strain>
    </source>
</reference>
<feature type="binding site" evidence="7">
    <location>
        <begin position="112"/>
        <end position="113"/>
    </location>
    <ligand>
        <name>substrate</name>
    </ligand>
</feature>
<dbReference type="Gene3D" id="3.30.70.640">
    <property type="entry name" value="Molybdopterin cofactor biosynthesis C (MoaC) domain"/>
    <property type="match status" value="1"/>
</dbReference>
<dbReference type="InterPro" id="IPR023045">
    <property type="entry name" value="MoaC"/>
</dbReference>
<evidence type="ECO:0000313" key="11">
    <source>
        <dbReference type="EMBL" id="EAL3735005.1"/>
    </source>
</evidence>
<accession>A0A1D9BJL0</accession>
<evidence type="ECO:0000259" key="8">
    <source>
        <dbReference type="Pfam" id="PF01967"/>
    </source>
</evidence>
<evidence type="ECO:0000256" key="4">
    <source>
        <dbReference type="ARBA" id="ARBA00023150"/>
    </source>
</evidence>
<dbReference type="EMBL" id="AACHYE010000016">
    <property type="protein sequence ID" value="EAK6413896.1"/>
    <property type="molecule type" value="Genomic_DNA"/>
</dbReference>
<dbReference type="EMBL" id="AACFWJ010000008">
    <property type="protein sequence ID" value="EAK3959714.1"/>
    <property type="molecule type" value="Genomic_DNA"/>
</dbReference>
<feature type="domain" description="Molybdopterin cofactor biosynthesis C (MoaC)" evidence="8">
    <location>
        <begin position="14"/>
        <end position="149"/>
    </location>
</feature>
<dbReference type="EMBL" id="AACNRY010000004">
    <property type="protein sequence ID" value="EAL3735005.1"/>
    <property type="molecule type" value="Genomic_DNA"/>
</dbReference>
<name>A0A1D9BJL0_CAMJU</name>
<organism evidence="10 13">
    <name type="scientific">Campylobacter jejuni</name>
    <dbReference type="NCBI Taxonomy" id="197"/>
    <lineage>
        <taxon>Bacteria</taxon>
        <taxon>Pseudomonadati</taxon>
        <taxon>Campylobacterota</taxon>
        <taxon>Epsilonproteobacteria</taxon>
        <taxon>Campylobacterales</taxon>
        <taxon>Campylobacteraceae</taxon>
        <taxon>Campylobacter</taxon>
    </lineage>
</organism>
<dbReference type="CDD" id="cd01420">
    <property type="entry name" value="MoaC_PE"/>
    <property type="match status" value="1"/>
</dbReference>
<comment type="caution">
    <text evidence="10">The sequence shown here is derived from an EMBL/GenBank/DDBJ whole genome shotgun (WGS) entry which is preliminary data.</text>
</comment>
<dbReference type="GO" id="GO:0061799">
    <property type="term" value="F:cyclic pyranopterin monophosphate synthase activity"/>
    <property type="evidence" value="ECO:0007669"/>
    <property type="project" value="UniProtKB-UniRule"/>
</dbReference>
<feature type="active site" evidence="7">
    <location>
        <position position="127"/>
    </location>
</feature>
<keyword evidence="4 7" id="KW-0501">Molybdenum cofactor biosynthesis</keyword>
<dbReference type="InterPro" id="IPR047594">
    <property type="entry name" value="MoaC_bact/euk"/>
</dbReference>
<dbReference type="HAMAP" id="MF_01224_B">
    <property type="entry name" value="MoaC_B"/>
    <property type="match status" value="1"/>
</dbReference>
<dbReference type="AlphaFoldDB" id="A0A1D9BJL0"/>
<keyword evidence="5 7" id="KW-0456">Lyase</keyword>
<dbReference type="OMA" id="IWDMVKS"/>
<dbReference type="InterPro" id="IPR002820">
    <property type="entry name" value="Mopterin_CF_biosynth-C_dom"/>
</dbReference>
<proteinExistence type="inferred from homology"/>
<comment type="subunit">
    <text evidence="7">Homohexamer; trimer of dimers.</text>
</comment>
<evidence type="ECO:0000256" key="3">
    <source>
        <dbReference type="ARBA" id="ARBA00012575"/>
    </source>
</evidence>
<dbReference type="NCBIfam" id="TIGR00581">
    <property type="entry name" value="moaC"/>
    <property type="match status" value="1"/>
</dbReference>
<protein>
    <recommendedName>
        <fullName evidence="3 7">Cyclic pyranopterin monophosphate synthase</fullName>
        <ecNumber evidence="3 7">4.6.1.17</ecNumber>
    </recommendedName>
    <alternativeName>
        <fullName evidence="7">Molybdenum cofactor biosynthesis protein C</fullName>
    </alternativeName>
</protein>
<evidence type="ECO:0000313" key="12">
    <source>
        <dbReference type="Proteomes" id="UP000335162"/>
    </source>
</evidence>
<dbReference type="Pfam" id="PF01967">
    <property type="entry name" value="MoaC"/>
    <property type="match status" value="1"/>
</dbReference>
<evidence type="ECO:0000313" key="9">
    <source>
        <dbReference type="EMBL" id="EAK3959714.1"/>
    </source>
</evidence>
<dbReference type="PANTHER" id="PTHR22960">
    <property type="entry name" value="MOLYBDOPTERIN COFACTOR SYNTHESIS PROTEIN A"/>
    <property type="match status" value="1"/>
</dbReference>
<dbReference type="InterPro" id="IPR036522">
    <property type="entry name" value="MoaC_sf"/>
</dbReference>
<dbReference type="EC" id="4.6.1.17" evidence="3 7"/>
<dbReference type="SMR" id="A0A1D9BJL0"/>
<comment type="catalytic activity">
    <reaction evidence="1 7">
        <text>(8S)-3',8-cyclo-7,8-dihydroguanosine 5'-triphosphate = cyclic pyranopterin phosphate + diphosphate</text>
        <dbReference type="Rhea" id="RHEA:49580"/>
        <dbReference type="ChEBI" id="CHEBI:33019"/>
        <dbReference type="ChEBI" id="CHEBI:59648"/>
        <dbReference type="ChEBI" id="CHEBI:131766"/>
        <dbReference type="EC" id="4.6.1.17"/>
    </reaction>
</comment>
<dbReference type="GO" id="GO:0006777">
    <property type="term" value="P:Mo-molybdopterin cofactor biosynthetic process"/>
    <property type="evidence" value="ECO:0007669"/>
    <property type="project" value="UniProtKB-UniRule"/>
</dbReference>
<evidence type="ECO:0000256" key="7">
    <source>
        <dbReference type="HAMAP-Rule" id="MF_01224"/>
    </source>
</evidence>
<dbReference type="Proteomes" id="UP000410873">
    <property type="component" value="Unassembled WGS sequence"/>
</dbReference>
<dbReference type="NCBIfam" id="NF006870">
    <property type="entry name" value="PRK09364.1"/>
    <property type="match status" value="1"/>
</dbReference>
<evidence type="ECO:0000256" key="5">
    <source>
        <dbReference type="ARBA" id="ARBA00023239"/>
    </source>
</evidence>
<dbReference type="SUPFAM" id="SSF55040">
    <property type="entry name" value="Molybdenum cofactor biosynthesis protein C, MoaC"/>
    <property type="match status" value="1"/>
</dbReference>
<evidence type="ECO:0000256" key="1">
    <source>
        <dbReference type="ARBA" id="ARBA00001637"/>
    </source>
</evidence>
<feature type="binding site" evidence="7">
    <location>
        <begin position="74"/>
        <end position="76"/>
    </location>
    <ligand>
        <name>substrate</name>
    </ligand>
</feature>
<dbReference type="PANTHER" id="PTHR22960:SF0">
    <property type="entry name" value="MOLYBDENUM COFACTOR BIOSYNTHESIS PROTEIN 1"/>
    <property type="match status" value="1"/>
</dbReference>
<evidence type="ECO:0000313" key="14">
    <source>
        <dbReference type="Proteomes" id="UP000410873"/>
    </source>
</evidence>
<comment type="pathway">
    <text evidence="2 7">Cofactor biosynthesis; molybdopterin biosynthesis.</text>
</comment>
<dbReference type="Proteomes" id="UP000335162">
    <property type="component" value="Unassembled WGS sequence"/>
</dbReference>
<dbReference type="UniPathway" id="UPA00344"/>
<dbReference type="GO" id="GO:0061798">
    <property type="term" value="F:GTP 3',8'-cyclase activity"/>
    <property type="evidence" value="ECO:0007669"/>
    <property type="project" value="TreeGrafter"/>
</dbReference>
<evidence type="ECO:0000256" key="2">
    <source>
        <dbReference type="ARBA" id="ARBA00005046"/>
    </source>
</evidence>
<evidence type="ECO:0000313" key="13">
    <source>
        <dbReference type="Proteomes" id="UP000392616"/>
    </source>
</evidence>
<sequence length="157" mass="17172">MKLSHLDEKNHPKMVDVSDKNITLRIATASGIIYMSQEAFDVIKNNTAKKGPVLQTAIVAAIMGVKKTSEIIPMCHPLMLSKVETNIVEFVKECAFKLIVTVKCEGKTGVEMEALSGVSIGLLTIYDMIKAIDKSMRITDIVLESKEGGKSGKFVRS</sequence>
<dbReference type="RefSeq" id="WP_002851725.1">
    <property type="nucleotide sequence ID" value="NZ_AACERE020000010.1"/>
</dbReference>
<reference evidence="9 14" key="2">
    <citation type="submission" date="2018-05" db="EMBL/GenBank/DDBJ databases">
        <authorList>
            <consortium name="PulseNet: The National Subtyping Network for Foodborne Disease Surveillance"/>
            <person name="Tarr C.L."/>
            <person name="Trees E."/>
            <person name="Katz L.S."/>
            <person name="Carleton-Romer H.A."/>
            <person name="Stroika S."/>
            <person name="Kucerova Z."/>
            <person name="Roache K.F."/>
            <person name="Sabol A.L."/>
            <person name="Besser J."/>
            <person name="Gerner-Smidt P."/>
        </authorList>
    </citation>
    <scope>NUCLEOTIDE SEQUENCE [LARGE SCALE GENOMIC DNA]</scope>
    <source>
        <strain evidence="9 14">PNUSAC003589</strain>
    </source>
</reference>
<evidence type="ECO:0000313" key="10">
    <source>
        <dbReference type="EMBL" id="EAK6413896.1"/>
    </source>
</evidence>
<dbReference type="Proteomes" id="UP000392616">
    <property type="component" value="Unassembled WGS sequence"/>
</dbReference>
<evidence type="ECO:0000256" key="6">
    <source>
        <dbReference type="ARBA" id="ARBA00055087"/>
    </source>
</evidence>
<dbReference type="InterPro" id="IPR050105">
    <property type="entry name" value="MoCo_biosynth_MoaA/MoaC"/>
</dbReference>
<gene>
    <name evidence="7 10" type="primary">moaC</name>
    <name evidence="10" type="ORF">B7A03_07745</name>
    <name evidence="11" type="ORF">BFD99_03305</name>
    <name evidence="9" type="ORF">C1418_07795</name>
</gene>
<comment type="similarity">
    <text evidence="7">Belongs to the MoaC family.</text>
</comment>